<gene>
    <name evidence="1" type="ORF">U6C28_21660</name>
</gene>
<dbReference type="InterPro" id="IPR000944">
    <property type="entry name" value="Tscrpt_reg_Rrf2"/>
</dbReference>
<dbReference type="InterPro" id="IPR030489">
    <property type="entry name" value="TR_Rrf2-type_CS"/>
</dbReference>
<dbReference type="Proteomes" id="UP001289615">
    <property type="component" value="Unassembled WGS sequence"/>
</dbReference>
<dbReference type="PANTHER" id="PTHR33221:SF9">
    <property type="entry name" value="RRF2 FAMILY PROTEIN"/>
    <property type="match status" value="1"/>
</dbReference>
<dbReference type="Gene3D" id="1.10.10.10">
    <property type="entry name" value="Winged helix-like DNA-binding domain superfamily/Winged helix DNA-binding domain"/>
    <property type="match status" value="1"/>
</dbReference>
<sequence length="167" mass="18944">MKYSVMVEYALHSLVYLIDVPPNESIGIKDLSEFQGLSETYLSKVLGKLSKEGIVSSVSGVKGGYRLNKKPQDISFWDVVRAVEGEDPIFQCKNIKANFAYQKTNEQCESCTGQSNCTINSVMLEAEEQMRNYLRSKTIAWLEEELQRTLPGKQLEEAKNFFKKGNK</sequence>
<dbReference type="InterPro" id="IPR036390">
    <property type="entry name" value="WH_DNA-bd_sf"/>
</dbReference>
<accession>A0ABU5NS69</accession>
<organism evidence="1 2">
    <name type="scientific">Lysinibacillus irui</name>
    <dbReference type="NCBI Taxonomy" id="2998077"/>
    <lineage>
        <taxon>Bacteria</taxon>
        <taxon>Bacillati</taxon>
        <taxon>Bacillota</taxon>
        <taxon>Bacilli</taxon>
        <taxon>Bacillales</taxon>
        <taxon>Bacillaceae</taxon>
        <taxon>Lysinibacillus</taxon>
    </lineage>
</organism>
<dbReference type="SUPFAM" id="SSF46785">
    <property type="entry name" value="Winged helix' DNA-binding domain"/>
    <property type="match status" value="1"/>
</dbReference>
<keyword evidence="2" id="KW-1185">Reference proteome</keyword>
<dbReference type="EMBL" id="JAXUIA010000019">
    <property type="protein sequence ID" value="MEA0978907.1"/>
    <property type="molecule type" value="Genomic_DNA"/>
</dbReference>
<reference evidence="1 2" key="1">
    <citation type="submission" date="2023-12" db="EMBL/GenBank/DDBJ databases">
        <title>Genome comparison identifies genes involved in endophytic behavior of Lysinibacillus irui and provides insights into its role as a plant-growth promoting bacterium.</title>
        <authorList>
            <person name="Hilario S."/>
            <person name="Matos I."/>
            <person name="Goncalves M.F.M."/>
            <person name="Pardo C.A."/>
            <person name="Santos M.J."/>
        </authorList>
    </citation>
    <scope>NUCLEOTIDE SEQUENCE [LARGE SCALE GENOMIC DNA]</scope>
    <source>
        <strain evidence="1 2">B3</strain>
    </source>
</reference>
<evidence type="ECO:0000313" key="2">
    <source>
        <dbReference type="Proteomes" id="UP001289615"/>
    </source>
</evidence>
<comment type="caution">
    <text evidence="1">The sequence shown here is derived from an EMBL/GenBank/DDBJ whole genome shotgun (WGS) entry which is preliminary data.</text>
</comment>
<proteinExistence type="predicted"/>
<dbReference type="PROSITE" id="PS51197">
    <property type="entry name" value="HTH_RRF2_2"/>
    <property type="match status" value="1"/>
</dbReference>
<dbReference type="InterPro" id="IPR036388">
    <property type="entry name" value="WH-like_DNA-bd_sf"/>
</dbReference>
<dbReference type="PROSITE" id="PS01332">
    <property type="entry name" value="HTH_RRF2_1"/>
    <property type="match status" value="1"/>
</dbReference>
<dbReference type="Pfam" id="PF02082">
    <property type="entry name" value="Rrf2"/>
    <property type="match status" value="1"/>
</dbReference>
<dbReference type="NCBIfam" id="TIGR00738">
    <property type="entry name" value="rrf2_super"/>
    <property type="match status" value="1"/>
</dbReference>
<protein>
    <submittedName>
        <fullName evidence="1">Rrf2 family transcriptional regulator</fullName>
    </submittedName>
</protein>
<evidence type="ECO:0000313" key="1">
    <source>
        <dbReference type="EMBL" id="MEA0978907.1"/>
    </source>
</evidence>
<name>A0ABU5NS69_9BACI</name>
<dbReference type="RefSeq" id="WP_322610930.1">
    <property type="nucleotide sequence ID" value="NZ_JAXLNX010000005.1"/>
</dbReference>
<dbReference type="PANTHER" id="PTHR33221">
    <property type="entry name" value="WINGED HELIX-TURN-HELIX TRANSCRIPTIONAL REGULATOR, RRF2 FAMILY"/>
    <property type="match status" value="1"/>
</dbReference>